<dbReference type="Ensembl" id="ENST00000696410.1">
    <property type="protein sequence ID" value="ENSP00000512611.1"/>
    <property type="gene ID" value="ENSG00000115392.13"/>
</dbReference>
<reference evidence="2 3" key="3">
    <citation type="journal article" date="2005" name="Nature">
        <title>Generation and annotation of the DNA sequences of human chromosomes 2 and 4.</title>
        <authorList>
            <person name="Hillier L.W."/>
            <person name="Graves T.A."/>
            <person name="Fulton R.S."/>
            <person name="Fulton L.A."/>
            <person name="Pepin K.H."/>
            <person name="Minx P."/>
            <person name="Wagner-McPherson C."/>
            <person name="Layman D."/>
            <person name="Wylie K."/>
            <person name="Sekhon M."/>
            <person name="Becker M.C."/>
            <person name="Fewell G.A."/>
            <person name="Delehaunty K.D."/>
            <person name="Miner T.L."/>
            <person name="Nash W.E."/>
            <person name="Kremitzki C."/>
            <person name="Oddy L."/>
            <person name="Du H."/>
            <person name="Sun H."/>
            <person name="Bradshaw-Cordum H."/>
            <person name="Ali J."/>
            <person name="Carter J."/>
            <person name="Cordes M."/>
            <person name="Harris A."/>
            <person name="Isak A."/>
            <person name="van Brunt A."/>
            <person name="Nguyen C."/>
            <person name="Du F."/>
            <person name="Courtney L."/>
            <person name="Kalicki J."/>
            <person name="Ozersky P."/>
            <person name="Abbott S."/>
            <person name="Armstrong J."/>
            <person name="Belter E.A."/>
            <person name="Caruso L."/>
            <person name="Cedroni M."/>
            <person name="Cotton M."/>
            <person name="Davidson T."/>
            <person name="Desai A."/>
            <person name="Elliott G."/>
            <person name="Erb T."/>
            <person name="Fronick C."/>
            <person name="Gaige T."/>
            <person name="Haakenson W."/>
            <person name="Haglund K."/>
            <person name="Holmes A."/>
            <person name="Harkins R."/>
            <person name="Kim K."/>
            <person name="Kruchowski S.S."/>
            <person name="Strong C.M."/>
            <person name="Grewal N."/>
            <person name="Goyea E."/>
            <person name="Hou S."/>
            <person name="Levy A."/>
            <person name="Martinka S."/>
            <person name="Mead K."/>
            <person name="McLellan M.D."/>
            <person name="Meyer R."/>
            <person name="Randall-Maher J."/>
            <person name="Tomlinson C."/>
            <person name="Dauphin-Kohlberg S."/>
            <person name="Kozlowicz-Reilly A."/>
            <person name="Shah N."/>
            <person name="Swearengen-Shahid S."/>
            <person name="Snider J."/>
            <person name="Strong J.T."/>
            <person name="Thompson J."/>
            <person name="Yoakum M."/>
            <person name="Leonard S."/>
            <person name="Pearman C."/>
            <person name="Trani L."/>
            <person name="Radionenko M."/>
            <person name="Waligorski J.E."/>
            <person name="Wang C."/>
            <person name="Rock S.M."/>
            <person name="Tin-Wollam A.M."/>
            <person name="Maupin R."/>
            <person name="Latreille P."/>
            <person name="Wendl M.C."/>
            <person name="Yang S.P."/>
            <person name="Pohl C."/>
            <person name="Wallis J.W."/>
            <person name="Spieth J."/>
            <person name="Bieri T.A."/>
            <person name="Berkowicz N."/>
            <person name="Nelson J.O."/>
            <person name="Osborne J."/>
            <person name="Ding L."/>
            <person name="Meyer R."/>
            <person name="Sabo A."/>
            <person name="Shotland Y."/>
            <person name="Sinha P."/>
            <person name="Wohldmann P.E."/>
            <person name="Cook L.L."/>
            <person name="Hickenbotham M.T."/>
            <person name="Eldred J."/>
            <person name="Williams D."/>
            <person name="Jones T.A."/>
            <person name="She X."/>
            <person name="Ciccarelli F.D."/>
            <person name="Izaurralde E."/>
            <person name="Taylor J."/>
            <person name="Schmutz J."/>
            <person name="Myers R.M."/>
            <person name="Cox D.R."/>
            <person name="Huang X."/>
            <person name="McPherson J.D."/>
            <person name="Mardis E.R."/>
            <person name="Clifton S.W."/>
            <person name="Warren W.C."/>
            <person name="Chinwalla A.T."/>
            <person name="Eddy S.R."/>
            <person name="Marra M.A."/>
            <person name="Ovcharenko I."/>
            <person name="Furey T.S."/>
            <person name="Miller W."/>
            <person name="Eichler E.E."/>
            <person name="Bork P."/>
            <person name="Suyama M."/>
            <person name="Torrents D."/>
            <person name="Waterston R.H."/>
            <person name="Wilson R.K."/>
        </authorList>
    </citation>
    <scope>NUCLEOTIDE SEQUENCE [LARGE SCALE GENOMIC DNA]</scope>
</reference>
<evidence type="ECO:0000313" key="3">
    <source>
        <dbReference type="Proteomes" id="UP000005640"/>
    </source>
</evidence>
<dbReference type="HOGENOM" id="CLU_1791260_0_0_1"/>
<dbReference type="Ensembl" id="ENST00000696634.1">
    <property type="protein sequence ID" value="ENSP00000512770.1"/>
    <property type="gene ID" value="ENSG00000115392.13"/>
</dbReference>
<dbReference type="ProteomicsDB" id="11137"/>
<feature type="domain" description="Fanconi anemia complex subunit FancL WD-repeat containing" evidence="1">
    <location>
        <begin position="6"/>
        <end position="32"/>
    </location>
</feature>
<dbReference type="EMBL" id="AC007250">
    <property type="status" value="NOT_ANNOTATED_CDS"/>
    <property type="molecule type" value="Genomic_DNA"/>
</dbReference>
<dbReference type="BioGRID-ORCS" id="55120">
    <property type="hits" value="111 hits in 1207 CRISPR screens"/>
</dbReference>
<dbReference type="Ensembl" id="ENST00000696508.1">
    <property type="protein sequence ID" value="ENSP00000512674.1"/>
    <property type="gene ID" value="ENSG00000115392.13"/>
</dbReference>
<dbReference type="OrthoDB" id="10263265at2759"/>
<gene>
    <name evidence="2" type="primary">FANCL</name>
</gene>
<dbReference type="ChiTaRS" id="FANCL">
    <property type="organism name" value="human"/>
</dbReference>
<dbReference type="Ensembl" id="ENST00000696379.1">
    <property type="protein sequence ID" value="ENSP00000512590.1"/>
    <property type="gene ID" value="ENSG00000115392.13"/>
</dbReference>
<dbReference type="Ensembl" id="ENST00000696373.1">
    <property type="protein sequence ID" value="ENSP00000512587.1"/>
    <property type="gene ID" value="ENSG00000115392.13"/>
</dbReference>
<dbReference type="ExpressionAtlas" id="B5MCZ6">
    <property type="expression patterns" value="baseline and differential"/>
</dbReference>
<dbReference type="Ensembl" id="ENST00000696459.1">
    <property type="protein sequence ID" value="ENSP00000512645.1"/>
    <property type="gene ID" value="ENSG00000115392.13"/>
</dbReference>
<dbReference type="OpenTargets" id="ENSG00000115392"/>
<dbReference type="Pfam" id="PF09765">
    <property type="entry name" value="FANCL_d1"/>
    <property type="match status" value="1"/>
</dbReference>
<dbReference type="ProteomicsDB" id="6134"/>
<dbReference type="HGNC" id="HGNC:20748">
    <property type="gene designation" value="FANCL"/>
</dbReference>
<dbReference type="Ensembl" id="ENST00000696378.1">
    <property type="protein sequence ID" value="ENSP00000512589.1"/>
    <property type="gene ID" value="ENSG00000115392.13"/>
</dbReference>
<dbReference type="Ensembl" id="ENST00000696315.1">
    <property type="protein sequence ID" value="ENSP00000512553.1"/>
    <property type="gene ID" value="ENSG00000115392.13"/>
</dbReference>
<dbReference type="Ensembl" id="ENST00000403676.6">
    <property type="protein sequence ID" value="ENSP00000384046.2"/>
    <property type="gene ID" value="ENSG00000115392.13"/>
</dbReference>
<dbReference type="Ensembl" id="ENST00000696342.1">
    <property type="protein sequence ID" value="ENSP00000512569.1"/>
    <property type="gene ID" value="ENSG00000115392.13"/>
</dbReference>
<dbReference type="VEuPathDB" id="HostDB:ENSG00000115392"/>
<organism evidence="2 3">
    <name type="scientific">Homo sapiens</name>
    <name type="common">Human</name>
    <dbReference type="NCBI Taxonomy" id="9606"/>
    <lineage>
        <taxon>Eukaryota</taxon>
        <taxon>Metazoa</taxon>
        <taxon>Chordata</taxon>
        <taxon>Craniata</taxon>
        <taxon>Vertebrata</taxon>
        <taxon>Euteleostomi</taxon>
        <taxon>Mammalia</taxon>
        <taxon>Eutheria</taxon>
        <taxon>Euarchontoglires</taxon>
        <taxon>Primates</taxon>
        <taxon>Haplorrhini</taxon>
        <taxon>Catarrhini</taxon>
        <taxon>Hominidae</taxon>
        <taxon>Homo</taxon>
    </lineage>
</organism>
<dbReference type="HOGENOM" id="CLU_045054_1_0_1"/>
<dbReference type="Ensembl" id="ENST00000696596.1">
    <property type="protein sequence ID" value="ENSP00000512741.1"/>
    <property type="gene ID" value="ENSG00000115392.13"/>
</dbReference>
<accession>B5MCZ6</accession>
<keyword evidence="4 5" id="KW-1267">Proteomics identification</keyword>
<proteinExistence type="evidence at protein level"/>
<dbReference type="UCSC" id="uc061jjt.1">
    <property type="organism name" value="human"/>
</dbReference>
<reference evidence="2" key="2">
    <citation type="journal article" date="2004" name="Nature">
        <title>Finishing the euchromatic sequence of the human genome.</title>
        <authorList>
            <consortium name="International Human Genome Sequencing Consortium"/>
        </authorList>
    </citation>
    <scope>NUCLEOTIDE SEQUENCE [LARGE SCALE GENOMIC DNA]</scope>
</reference>
<protein>
    <submittedName>
        <fullName evidence="2">FA complementation group L</fullName>
    </submittedName>
</protein>
<dbReference type="UCSC" id="uc061jjo.1">
    <property type="organism name" value="human"/>
</dbReference>
<dbReference type="Ensembl" id="ENST00000696454.1">
    <property type="protein sequence ID" value="ENSP00000512641.1"/>
    <property type="gene ID" value="ENSG00000115392.13"/>
</dbReference>
<dbReference type="GeneTree" id="ENSGT00390000005537"/>
<evidence type="ECO:0007829" key="5">
    <source>
        <dbReference type="ProteomicsDB" id="B5MCZ6"/>
    </source>
</evidence>
<dbReference type="Ensembl" id="ENST00000696531.1">
    <property type="protein sequence ID" value="ENSP00000512693.1"/>
    <property type="gene ID" value="ENSG00000115392.13"/>
</dbReference>
<dbReference type="Ensembl" id="ENST00000696597.1">
    <property type="protein sequence ID" value="ENSP00000512742.1"/>
    <property type="gene ID" value="ENSG00000115392.13"/>
</dbReference>
<evidence type="ECO:0000313" key="2">
    <source>
        <dbReference type="Ensembl" id="ENSP00000384046.2"/>
    </source>
</evidence>
<dbReference type="Ensembl" id="ENST00000696409.1">
    <property type="protein sequence ID" value="ENSP00000512610.1"/>
    <property type="gene ID" value="ENSG00000115392.13"/>
</dbReference>
<reference evidence="2" key="1">
    <citation type="journal article" date="2001" name="Nature">
        <title>Initial sequencing and analysis of the human genome.</title>
        <authorList>
            <consortium name="International Human Genome Sequencing Consortium"/>
            <person name="Lander E.S."/>
            <person name="Linton L.M."/>
            <person name="Birren B."/>
            <person name="Nusbaum C."/>
            <person name="Zody M.C."/>
            <person name="Baldwin J."/>
            <person name="Devon K."/>
            <person name="Dewar K."/>
            <person name="Doyle M."/>
            <person name="FitzHugh W."/>
            <person name="Funke R."/>
            <person name="Gage D."/>
            <person name="Harris K."/>
            <person name="Heaford A."/>
            <person name="Howland J."/>
            <person name="Kann L."/>
            <person name="Lehoczky J."/>
            <person name="LeVine R."/>
            <person name="McEwan P."/>
            <person name="McKernan K."/>
            <person name="Meldrim J."/>
            <person name="Mesirov J.P."/>
            <person name="Miranda C."/>
            <person name="Morris W."/>
            <person name="Naylor J."/>
            <person name="Raymond C."/>
            <person name="Rosetti M."/>
            <person name="Santos R."/>
            <person name="Sheridan A."/>
            <person name="Sougnez C."/>
            <person name="Stange-Thomann N."/>
            <person name="Stojanovic N."/>
            <person name="Subramanian A."/>
            <person name="Wyman D."/>
            <person name="Rogers J."/>
            <person name="Sulston J."/>
            <person name="Ainscough R."/>
            <person name="Beck S."/>
            <person name="Bentley D."/>
            <person name="Burton J."/>
            <person name="Clee C."/>
            <person name="Carter N."/>
            <person name="Coulson A."/>
            <person name="Deadman R."/>
            <person name="Deloukas P."/>
            <person name="Dunham A."/>
            <person name="Dunham I."/>
            <person name="Durbin R."/>
            <person name="French L."/>
            <person name="Grafham D."/>
            <person name="Gregory S."/>
            <person name="Hubbard T."/>
            <person name="Humphray S."/>
            <person name="Hunt A."/>
            <person name="Jones M."/>
            <person name="Lloyd C."/>
            <person name="McMurray A."/>
            <person name="Matthews L."/>
            <person name="Mercer S."/>
            <person name="Milne S."/>
            <person name="Mullikin J.C."/>
            <person name="Mungall A."/>
            <person name="Plumb R."/>
            <person name="Ross M."/>
            <person name="Shownkeen R."/>
            <person name="Sims S."/>
            <person name="Waterston R.H."/>
            <person name="Wilson R.K."/>
            <person name="Hillier L.W."/>
            <person name="McPherson J.D."/>
            <person name="Marra M.A."/>
            <person name="Mardis E.R."/>
            <person name="Fulton L.A."/>
            <person name="Chinwalla A.T."/>
            <person name="Pepin K.H."/>
            <person name="Gish W.R."/>
            <person name="Chissoe S.L."/>
            <person name="Wendl M.C."/>
            <person name="Delehaunty K.D."/>
            <person name="Miner T.L."/>
            <person name="Delehaunty A."/>
            <person name="Kramer J.B."/>
            <person name="Cook L.L."/>
            <person name="Fulton R.S."/>
            <person name="Johnson D.L."/>
            <person name="Minx P.J."/>
            <person name="Clifton S.W."/>
            <person name="Hawkins T."/>
            <person name="Branscomb E."/>
            <person name="Predki P."/>
            <person name="Richardson P."/>
            <person name="Wenning S."/>
            <person name="Slezak T."/>
            <person name="Doggett N."/>
            <person name="Cheng J.F."/>
            <person name="Olsen A."/>
            <person name="Lucas S."/>
            <person name="Elkin C."/>
            <person name="Uberbacher E."/>
            <person name="Frazier M."/>
            <person name="Gibbs R.A."/>
            <person name="Muzny D.M."/>
            <person name="Scherer S.E."/>
            <person name="Bouck J.B."/>
            <person name="Sodergren E.J."/>
            <person name="Worley K.C."/>
            <person name="Rives C.M."/>
            <person name="Gorrell J.H."/>
            <person name="Metzker M.L."/>
            <person name="Naylor S.L."/>
            <person name="Kucherlapati R.S."/>
            <person name="Nelson D.L."/>
            <person name="Weinstock G.M."/>
            <person name="Sakaki Y."/>
            <person name="Fujiyama A."/>
            <person name="Hattori M."/>
            <person name="Yada T."/>
            <person name="Toyoda A."/>
            <person name="Itoh T."/>
            <person name="Kawagoe C."/>
            <person name="Watanabe H."/>
            <person name="Totoki Y."/>
            <person name="Taylor T."/>
            <person name="Weissenbach J."/>
            <person name="Heilig R."/>
            <person name="Saurin W."/>
            <person name="Artiguenave F."/>
            <person name="Brottier P."/>
            <person name="Bruls T."/>
            <person name="Pelletier E."/>
            <person name="Robert C."/>
            <person name="Wincker P."/>
            <person name="Smith D.R."/>
            <person name="Doucette-Stamm L."/>
            <person name="Rubenfield M."/>
            <person name="Weinstock K."/>
            <person name="Lee H.M."/>
            <person name="Dubois J."/>
            <person name="Rosenthal A."/>
            <person name="Platzer M."/>
            <person name="Nyakatura G."/>
            <person name="Taudien S."/>
            <person name="Rump A."/>
            <person name="Yang H."/>
            <person name="Yu J."/>
            <person name="Wang J."/>
            <person name="Huang G."/>
            <person name="Gu J."/>
            <person name="Hood L."/>
            <person name="Rowen L."/>
            <person name="Madan A."/>
            <person name="Qin S."/>
            <person name="Davis R.W."/>
            <person name="Federspiel N.A."/>
            <person name="Abola A.P."/>
            <person name="Proctor M.J."/>
            <person name="Myers R.M."/>
            <person name="Schmutz J."/>
            <person name="Dickson M."/>
            <person name="Grimwood J."/>
            <person name="Cox D.R."/>
            <person name="Olson M.V."/>
            <person name="Kaul R."/>
            <person name="Raymond C."/>
            <person name="Shimizu N."/>
            <person name="Kawasaki K."/>
            <person name="Minoshima S."/>
            <person name="Evans G.A."/>
            <person name="Athanasiou M."/>
            <person name="Schultz R."/>
            <person name="Roe B.A."/>
            <person name="Chen F."/>
            <person name="Pan H."/>
            <person name="Ramser J."/>
            <person name="Lehrach H."/>
            <person name="Reinhardt R."/>
            <person name="McCombie W.R."/>
            <person name="de la Bastide M."/>
            <person name="Dedhia N."/>
            <person name="Blocker H."/>
            <person name="Hornischer K."/>
            <person name="Nordsiek G."/>
            <person name="Agarwala R."/>
            <person name="Aravind L."/>
            <person name="Bailey J.A."/>
            <person name="Bateman A."/>
            <person name="Batzoglou S."/>
            <person name="Birney E."/>
            <person name="Bork P."/>
            <person name="Brown D.G."/>
            <person name="Burge C.B."/>
            <person name="Cerutti L."/>
            <person name="Chen H.C."/>
            <person name="Church D."/>
            <person name="Clamp M."/>
            <person name="Copley R.R."/>
            <person name="Doerks T."/>
            <person name="Eddy S.R."/>
            <person name="Eichler E.E."/>
            <person name="Furey T.S."/>
            <person name="Galagan J."/>
            <person name="Gilbert J.G."/>
            <person name="Harmon C."/>
            <person name="Hayashizaki Y."/>
            <person name="Haussler D."/>
            <person name="Hermjakob H."/>
            <person name="Hokamp K."/>
            <person name="Jang W."/>
            <person name="Johnson L.S."/>
            <person name="Jones T.A."/>
            <person name="Kasif S."/>
            <person name="Kaspryzk A."/>
            <person name="Kennedy S."/>
            <person name="Kent W.J."/>
            <person name="Kitts P."/>
            <person name="Koonin E.V."/>
            <person name="Korf I."/>
            <person name="Kulp D."/>
            <person name="Lancet D."/>
            <person name="Lowe T.M."/>
            <person name="McLysaght A."/>
            <person name="Mikkelsen T."/>
            <person name="Moran J.V."/>
            <person name="Mulder N."/>
            <person name="Pollara V.J."/>
            <person name="Ponting C.P."/>
            <person name="Schuler G."/>
            <person name="Schultz J."/>
            <person name="Slater G."/>
            <person name="Smit A.F."/>
            <person name="Stupka E."/>
            <person name="Szustakowski J."/>
            <person name="Thierry-Mieg D."/>
            <person name="Thierry-Mieg J."/>
            <person name="Wagner L."/>
            <person name="Wallis J."/>
            <person name="Wheeler R."/>
            <person name="Williams A."/>
            <person name="Wolf Y.I."/>
            <person name="Wolfe K.H."/>
            <person name="Yang S.P."/>
            <person name="Yeh R.F."/>
            <person name="Collins F."/>
            <person name="Guyer M.S."/>
            <person name="Peterson J."/>
            <person name="Felsenfeld A."/>
            <person name="Wetterstrand K.A."/>
            <person name="Patrinos A."/>
            <person name="Morgan M.J."/>
            <person name="de Jong P."/>
            <person name="Catanese J.J."/>
            <person name="Osoegawa K."/>
            <person name="Shizuya H."/>
            <person name="Choi S."/>
            <person name="Chen Y.J."/>
        </authorList>
    </citation>
    <scope>NUCLEOTIDE SEQUENCE [LARGE SCALE GENOMIC DNA]</scope>
</reference>
<evidence type="ECO:0000259" key="1">
    <source>
        <dbReference type="Pfam" id="PF09765"/>
    </source>
</evidence>
<dbReference type="Bgee" id="ENSG00000115392">
    <property type="expression patterns" value="Expressed in pituitary gland and 201 other cell types or tissues"/>
</dbReference>
<dbReference type="Antibodypedia" id="30496">
    <property type="antibodies" value="229 antibodies from 31 providers"/>
</dbReference>
<keyword evidence="3" id="KW-1185">Reference proteome</keyword>
<sequence>MAVTEASLLRQCPLLLPQNRSKTVYEGFISAQTCVCGYLLQYHQVKSRRCFW</sequence>
<name>B5MCZ6_HUMAN</name>
<dbReference type="Ensembl" id="ENST00000696467.1">
    <property type="protein sequence ID" value="ENSP00000512648.1"/>
    <property type="gene ID" value="ENSG00000115392.13"/>
</dbReference>
<dbReference type="Proteomes" id="UP000005640">
    <property type="component" value="Chromosome 2"/>
</dbReference>
<reference evidence="2" key="4">
    <citation type="submission" date="2025-05" db="UniProtKB">
        <authorList>
            <consortium name="Ensembl"/>
        </authorList>
    </citation>
    <scope>IDENTIFICATION</scope>
</reference>
<dbReference type="InterPro" id="IPR019162">
    <property type="entry name" value="FancL_WD-rpt_cont_dom"/>
</dbReference>
<evidence type="ECO:0007829" key="4">
    <source>
        <dbReference type="PeptideAtlas" id="B5MCZ6"/>
    </source>
</evidence>
<dbReference type="Ensembl" id="ENST00000417361.2">
    <property type="protein sequence ID" value="ENSP00000389448.2"/>
    <property type="gene ID" value="ENSG00000115392.13"/>
</dbReference>
<accession>C9JPN7</accession>
<dbReference type="SMR" id="B5MCZ6"/>
<dbReference type="Ensembl" id="ENST00000696324.1">
    <property type="protein sequence ID" value="ENSP00000512561.1"/>
    <property type="gene ID" value="ENSG00000115392.13"/>
</dbReference>
<dbReference type="Ensembl" id="ENST00000696361.1">
    <property type="protein sequence ID" value="ENSP00000512579.1"/>
    <property type="gene ID" value="ENSG00000115392.13"/>
</dbReference>
<dbReference type="AlphaFoldDB" id="B5MCZ6"/>